<feature type="region of interest" description="Disordered" evidence="1">
    <location>
        <begin position="321"/>
        <end position="362"/>
    </location>
</feature>
<feature type="compositionally biased region" description="Basic and acidic residues" evidence="1">
    <location>
        <begin position="133"/>
        <end position="142"/>
    </location>
</feature>
<protein>
    <submittedName>
        <fullName evidence="2">Uncharacterized protein</fullName>
    </submittedName>
</protein>
<reference evidence="3" key="1">
    <citation type="journal article" date="2011" name="Proc. Natl. Acad. Sci. U.S.A.">
        <title>Obligate biotrophy features unraveled by the genomic analysis of rust fungi.</title>
        <authorList>
            <person name="Duplessis S."/>
            <person name="Cuomo C.A."/>
            <person name="Lin Y.-C."/>
            <person name="Aerts A."/>
            <person name="Tisserant E."/>
            <person name="Veneault-Fourrey C."/>
            <person name="Joly D.L."/>
            <person name="Hacquard S."/>
            <person name="Amselem J."/>
            <person name="Cantarel B.L."/>
            <person name="Chiu R."/>
            <person name="Coutinho P.M."/>
            <person name="Feau N."/>
            <person name="Field M."/>
            <person name="Frey P."/>
            <person name="Gelhaye E."/>
            <person name="Goldberg J."/>
            <person name="Grabherr M.G."/>
            <person name="Kodira C.D."/>
            <person name="Kohler A."/>
            <person name="Kuees U."/>
            <person name="Lindquist E.A."/>
            <person name="Lucas S.M."/>
            <person name="Mago R."/>
            <person name="Mauceli E."/>
            <person name="Morin E."/>
            <person name="Murat C."/>
            <person name="Pangilinan J.L."/>
            <person name="Park R."/>
            <person name="Pearson M."/>
            <person name="Quesneville H."/>
            <person name="Rouhier N."/>
            <person name="Sakthikumar S."/>
            <person name="Salamov A.A."/>
            <person name="Schmutz J."/>
            <person name="Selles B."/>
            <person name="Shapiro H."/>
            <person name="Tanguay P."/>
            <person name="Tuskan G.A."/>
            <person name="Henrissat B."/>
            <person name="Van de Peer Y."/>
            <person name="Rouze P."/>
            <person name="Ellis J.G."/>
            <person name="Dodds P.N."/>
            <person name="Schein J.E."/>
            <person name="Zhong S."/>
            <person name="Hamelin R.C."/>
            <person name="Grigoriev I.V."/>
            <person name="Szabo L.J."/>
            <person name="Martin F."/>
        </authorList>
    </citation>
    <scope>NUCLEOTIDE SEQUENCE [LARGE SCALE GENOMIC DNA]</scope>
    <source>
        <strain evidence="3">98AG31 / pathotype 3-4-7</strain>
    </source>
</reference>
<feature type="compositionally biased region" description="Polar residues" evidence="1">
    <location>
        <begin position="143"/>
        <end position="152"/>
    </location>
</feature>
<feature type="compositionally biased region" description="Low complexity" evidence="1">
    <location>
        <begin position="230"/>
        <end position="239"/>
    </location>
</feature>
<feature type="compositionally biased region" description="Polar residues" evidence="1">
    <location>
        <begin position="920"/>
        <end position="930"/>
    </location>
</feature>
<feature type="region of interest" description="Disordered" evidence="1">
    <location>
        <begin position="566"/>
        <end position="588"/>
    </location>
</feature>
<evidence type="ECO:0000313" key="2">
    <source>
        <dbReference type="EMBL" id="EGG07230.1"/>
    </source>
</evidence>
<name>F4RK82_MELLP</name>
<dbReference type="KEGG" id="mlr:MELLADRAFT_116342"/>
<feature type="region of interest" description="Disordered" evidence="1">
    <location>
        <begin position="46"/>
        <end position="74"/>
    </location>
</feature>
<dbReference type="Proteomes" id="UP000001072">
    <property type="component" value="Unassembled WGS sequence"/>
</dbReference>
<feature type="compositionally biased region" description="Polar residues" evidence="1">
    <location>
        <begin position="245"/>
        <end position="257"/>
    </location>
</feature>
<sequence length="1118" mass="127369">MEPTTTNHHHHHGPSIINLLQRQQELNQLLNRQRARLRQQQLSSFTMDQRTSELNPLNQSSESSPPNPIQTIRNSVSMFGPHARAIEDFTRRRREIRPPSQLRSQDRLSPEPETSAAERSISIYERNARLREEFSQRQEARRNPQSQTSIPSQFLQFLQPTSSTSQTQSEEETPSINHRPISPPIHLPPTPPTNRVNLNQRPSSTSQGPYLFNGHFQDPQNNLMSVNLNDLSRPSSVSDSSDDSNQQTTETSDLLNDSESDQNAALFFTSLQNGHQSRIRRGRDTSSIDNVDLGNDPDPLLVEAAAHHNSMTIAEALGLPTPYDDLPERQAHDESSRFSRRASNLTGLIMDSNPITTDRLDNTVEQPSDVSMSLFESFDRPEPNPSTENQDVLPRRSTTQTTNLVSNPQSRSSGESNERPNQITQLSNNRRRRLLINNETTDWRHALVEQMHNDFDAGLDRTMAVNRLRQLTMNHHHPSVQNQNHQNPPTSLSAEPVRRNLVGTLRNIRSQRQANNNLNRGIHQGSNPTSLSDPISRSSIQVYLVYCGAPQADRSIFSRPQTLPKGFQLANPSTSSSSRTRSSSLSRGITQGCGKLITIRSINPSHAARKPIPNGMFKTPIENVLSSDSYPISQSVGIVDHESRLEFENDPSNPCIKDDESDQQDRFVCYCTKEYIGCLSCGHIVGHWVKVHCFYCERWSSTQHRFFYYLKRITYIPRYEKGMIANFIPTNRTFSFYSQQRQQGHHNKKAQLLQAKQMVYEKDLRDGYIGSEEDWKDRSQDENENENGNRNEEGGLLDDIMGYSTANTMTQRMRSSILDSSLVDLNDLRASVDFASYQSTQSSPRHRFLGRRLLNTAMISNSMIPTETVSTRTPSRLVGEVRQIHNRRWSALGPEVERNEGSRDLVRSRAIRLSNYRFESSPNLDTNLQQADAEEEEDREGEMVPGLNPTSLNTTSNTTRRSSRVSNSPITNPSLNPRADSLDLDGIPIRDSRPRLNRMIRSSSISLETSQSREERLEENELNELIDMGEVRSNRNVEEAEDDERSRIVRIDSIQNGRRRRGGNEEEVEEDESLRSRSSRRRRIHGLDLEQDFLVGEQENDDHHHLGSLFGNFEVCAR</sequence>
<feature type="compositionally biased region" description="Polar residues" evidence="1">
    <location>
        <begin position="385"/>
        <end position="427"/>
    </location>
</feature>
<feature type="compositionally biased region" description="Basic and acidic residues" evidence="1">
    <location>
        <begin position="326"/>
        <end position="337"/>
    </location>
</feature>
<feature type="region of interest" description="Disordered" evidence="1">
    <location>
        <begin position="771"/>
        <end position="797"/>
    </location>
</feature>
<organism evidence="3">
    <name type="scientific">Melampsora larici-populina (strain 98AG31 / pathotype 3-4-7)</name>
    <name type="common">Poplar leaf rust fungus</name>
    <dbReference type="NCBI Taxonomy" id="747676"/>
    <lineage>
        <taxon>Eukaryota</taxon>
        <taxon>Fungi</taxon>
        <taxon>Dikarya</taxon>
        <taxon>Basidiomycota</taxon>
        <taxon>Pucciniomycotina</taxon>
        <taxon>Pucciniomycetes</taxon>
        <taxon>Pucciniales</taxon>
        <taxon>Melampsoraceae</taxon>
        <taxon>Melampsora</taxon>
    </lineage>
</organism>
<dbReference type="OrthoDB" id="2507731at2759"/>
<feature type="region of interest" description="Disordered" evidence="1">
    <location>
        <begin position="920"/>
        <end position="990"/>
    </location>
</feature>
<feature type="compositionally biased region" description="Polar residues" evidence="1">
    <location>
        <begin position="194"/>
        <end position="208"/>
    </location>
</feature>
<dbReference type="HOGENOM" id="CLU_280758_0_0_1"/>
<dbReference type="RefSeq" id="XP_007409672.1">
    <property type="nucleotide sequence ID" value="XM_007409610.1"/>
</dbReference>
<dbReference type="AlphaFoldDB" id="F4RK82"/>
<proteinExistence type="predicted"/>
<evidence type="ECO:0000256" key="1">
    <source>
        <dbReference type="SAM" id="MobiDB-lite"/>
    </source>
</evidence>
<feature type="region of interest" description="Disordered" evidence="1">
    <location>
        <begin position="87"/>
        <end position="124"/>
    </location>
</feature>
<feature type="compositionally biased region" description="Low complexity" evidence="1">
    <location>
        <begin position="573"/>
        <end position="587"/>
    </location>
</feature>
<dbReference type="EMBL" id="GL883105">
    <property type="protein sequence ID" value="EGG07230.1"/>
    <property type="molecule type" value="Genomic_DNA"/>
</dbReference>
<dbReference type="InParanoid" id="F4RK82"/>
<gene>
    <name evidence="2" type="ORF">MELLADRAFT_116342</name>
</gene>
<feature type="region of interest" description="Disordered" evidence="1">
    <location>
        <begin position="133"/>
        <end position="152"/>
    </location>
</feature>
<feature type="compositionally biased region" description="Pro residues" evidence="1">
    <location>
        <begin position="181"/>
        <end position="192"/>
    </location>
</feature>
<feature type="region of interest" description="Disordered" evidence="1">
    <location>
        <begin position="159"/>
        <end position="257"/>
    </location>
</feature>
<feature type="region of interest" description="Disordered" evidence="1">
    <location>
        <begin position="1056"/>
        <end position="1081"/>
    </location>
</feature>
<feature type="compositionally biased region" description="Low complexity" evidence="1">
    <location>
        <begin position="159"/>
        <end position="168"/>
    </location>
</feature>
<feature type="region of interest" description="Disordered" evidence="1">
    <location>
        <begin position="375"/>
        <end position="430"/>
    </location>
</feature>
<dbReference type="VEuPathDB" id="FungiDB:MELLADRAFT_116342"/>
<feature type="compositionally biased region" description="Low complexity" evidence="1">
    <location>
        <begin position="950"/>
        <end position="968"/>
    </location>
</feature>
<evidence type="ECO:0000313" key="3">
    <source>
        <dbReference type="Proteomes" id="UP000001072"/>
    </source>
</evidence>
<feature type="compositionally biased region" description="Polar residues" evidence="1">
    <location>
        <begin position="218"/>
        <end position="229"/>
    </location>
</feature>
<accession>F4RK82</accession>
<keyword evidence="3" id="KW-1185">Reference proteome</keyword>
<dbReference type="GeneID" id="18925795"/>
<feature type="compositionally biased region" description="Basic and acidic residues" evidence="1">
    <location>
        <begin position="773"/>
        <end position="793"/>
    </location>
</feature>
<feature type="region of interest" description="Disordered" evidence="1">
    <location>
        <begin position="511"/>
        <end position="534"/>
    </location>
</feature>